<feature type="transmembrane region" description="Helical" evidence="1">
    <location>
        <begin position="100"/>
        <end position="121"/>
    </location>
</feature>
<feature type="transmembrane region" description="Helical" evidence="1">
    <location>
        <begin position="299"/>
        <end position="316"/>
    </location>
</feature>
<keyword evidence="1" id="KW-1133">Transmembrane helix</keyword>
<keyword evidence="3" id="KW-1185">Reference proteome</keyword>
<dbReference type="EMBL" id="JAUSUG010000001">
    <property type="protein sequence ID" value="MDQ0253160.1"/>
    <property type="molecule type" value="Genomic_DNA"/>
</dbReference>
<dbReference type="RefSeq" id="WP_307321396.1">
    <property type="nucleotide sequence ID" value="NZ_JAUSUG010000001.1"/>
</dbReference>
<feature type="transmembrane region" description="Helical" evidence="1">
    <location>
        <begin position="6"/>
        <end position="22"/>
    </location>
</feature>
<accession>A0ABT9ZQD1</accession>
<feature type="transmembrane region" description="Helical" evidence="1">
    <location>
        <begin position="168"/>
        <end position="190"/>
    </location>
</feature>
<proteinExistence type="predicted"/>
<name>A0ABT9ZQD1_9BACI</name>
<gene>
    <name evidence="2" type="ORF">J2S74_000532</name>
</gene>
<feature type="transmembrane region" description="Helical" evidence="1">
    <location>
        <begin position="323"/>
        <end position="342"/>
    </location>
</feature>
<sequence length="355" mass="41321">MTIMYLNLSIVYVFSLFSRFVVKPNGLEENEIKPNKLFALLAVSSLVVVSGLRNNIGDTYYYMHSYRITEFNWESFRFEGDFGFNLLQMLLQQFSSDPQILLFTTALLTNVLIGLTLYNYSRLFELSLYVYITLGYFLVSMNGVRQYLAAAIIFAATKYLIEGDWKRYMLIVLFASTIHQTALILIPIYFIVRMPAWSKITYVLLITSILIVIGFDTFLNILFIAMEGTQYEGYKEFQAEGANFLRVIVVAVPIVVAYLGKEKLKDILPSSDVIVNMAVLGLLFMIISTQNWIFARFSIYFGLYQLILVSWIVKLFKEKDQKLIYYGILVCYFIYFYFEHAISLNINYRSNYIFF</sequence>
<dbReference type="Pfam" id="PF14897">
    <property type="entry name" value="EpsG"/>
    <property type="match status" value="1"/>
</dbReference>
<reference evidence="2 3" key="1">
    <citation type="submission" date="2023-07" db="EMBL/GenBank/DDBJ databases">
        <title>Genomic Encyclopedia of Type Strains, Phase IV (KMG-IV): sequencing the most valuable type-strain genomes for metagenomic binning, comparative biology and taxonomic classification.</title>
        <authorList>
            <person name="Goeker M."/>
        </authorList>
    </citation>
    <scope>NUCLEOTIDE SEQUENCE [LARGE SCALE GENOMIC DNA]</scope>
    <source>
        <strain evidence="2 3">DSM 9768</strain>
    </source>
</reference>
<protein>
    <submittedName>
        <fullName evidence="2">Transmembrane protein EpsG</fullName>
    </submittedName>
</protein>
<feature type="transmembrane region" description="Helical" evidence="1">
    <location>
        <begin position="244"/>
        <end position="261"/>
    </location>
</feature>
<evidence type="ECO:0000313" key="3">
    <source>
        <dbReference type="Proteomes" id="UP001230005"/>
    </source>
</evidence>
<organism evidence="2 3">
    <name type="scientific">Evansella vedderi</name>
    <dbReference type="NCBI Taxonomy" id="38282"/>
    <lineage>
        <taxon>Bacteria</taxon>
        <taxon>Bacillati</taxon>
        <taxon>Bacillota</taxon>
        <taxon>Bacilli</taxon>
        <taxon>Bacillales</taxon>
        <taxon>Bacillaceae</taxon>
        <taxon>Evansella</taxon>
    </lineage>
</organism>
<evidence type="ECO:0000313" key="2">
    <source>
        <dbReference type="EMBL" id="MDQ0253160.1"/>
    </source>
</evidence>
<feature type="transmembrane region" description="Helical" evidence="1">
    <location>
        <begin position="202"/>
        <end position="224"/>
    </location>
</feature>
<feature type="transmembrane region" description="Helical" evidence="1">
    <location>
        <begin position="128"/>
        <end position="156"/>
    </location>
</feature>
<feature type="transmembrane region" description="Helical" evidence="1">
    <location>
        <begin position="273"/>
        <end position="293"/>
    </location>
</feature>
<keyword evidence="1 2" id="KW-0812">Transmembrane</keyword>
<evidence type="ECO:0000256" key="1">
    <source>
        <dbReference type="SAM" id="Phobius"/>
    </source>
</evidence>
<dbReference type="Proteomes" id="UP001230005">
    <property type="component" value="Unassembled WGS sequence"/>
</dbReference>
<comment type="caution">
    <text evidence="2">The sequence shown here is derived from an EMBL/GenBank/DDBJ whole genome shotgun (WGS) entry which is preliminary data.</text>
</comment>
<dbReference type="InterPro" id="IPR049458">
    <property type="entry name" value="EpsG-like"/>
</dbReference>
<keyword evidence="1" id="KW-0472">Membrane</keyword>